<proteinExistence type="predicted"/>
<keyword evidence="3" id="KW-1185">Reference proteome</keyword>
<feature type="compositionally biased region" description="Polar residues" evidence="1">
    <location>
        <begin position="18"/>
        <end position="27"/>
    </location>
</feature>
<dbReference type="EMBL" id="JAPWDV010000003">
    <property type="protein sequence ID" value="KAJ6217936.1"/>
    <property type="molecule type" value="Genomic_DNA"/>
</dbReference>
<organism evidence="2 3">
    <name type="scientific">Blomia tropicalis</name>
    <name type="common">Mite</name>
    <dbReference type="NCBI Taxonomy" id="40697"/>
    <lineage>
        <taxon>Eukaryota</taxon>
        <taxon>Metazoa</taxon>
        <taxon>Ecdysozoa</taxon>
        <taxon>Arthropoda</taxon>
        <taxon>Chelicerata</taxon>
        <taxon>Arachnida</taxon>
        <taxon>Acari</taxon>
        <taxon>Acariformes</taxon>
        <taxon>Sarcoptiformes</taxon>
        <taxon>Astigmata</taxon>
        <taxon>Glycyphagoidea</taxon>
        <taxon>Echimyopodidae</taxon>
        <taxon>Blomia</taxon>
    </lineage>
</organism>
<dbReference type="AlphaFoldDB" id="A0A9Q0M2E0"/>
<name>A0A9Q0M2E0_BLOTA</name>
<sequence length="155" mass="17734">MTMESKLPTMEPNGLRTIPTSLYLTPSNEPPKRDDEYVIDFIDILQSQSDSERIEMDRHLAVKILKIVLVNSGSSGNTSGSGSNTPGSSYDSIDSPISSYGFSKMNRRSRNSRKRKLKRVFEQLRSINRRMERFETHFGLIDLNNNNIEFDNDKI</sequence>
<gene>
    <name evidence="2" type="ORF">RDWZM_009093</name>
</gene>
<evidence type="ECO:0000313" key="3">
    <source>
        <dbReference type="Proteomes" id="UP001142055"/>
    </source>
</evidence>
<reference evidence="2" key="1">
    <citation type="submission" date="2022-12" db="EMBL/GenBank/DDBJ databases">
        <title>Genome assemblies of Blomia tropicalis.</title>
        <authorList>
            <person name="Cui Y."/>
        </authorList>
    </citation>
    <scope>NUCLEOTIDE SEQUENCE</scope>
    <source>
        <tissue evidence="2">Adult mites</tissue>
    </source>
</reference>
<dbReference type="Proteomes" id="UP001142055">
    <property type="component" value="Chromosome 3"/>
</dbReference>
<protein>
    <submittedName>
        <fullName evidence="2">Uncharacterized protein</fullName>
    </submittedName>
</protein>
<comment type="caution">
    <text evidence="2">The sequence shown here is derived from an EMBL/GenBank/DDBJ whole genome shotgun (WGS) entry which is preliminary data.</text>
</comment>
<feature type="compositionally biased region" description="Basic residues" evidence="1">
    <location>
        <begin position="105"/>
        <end position="115"/>
    </location>
</feature>
<feature type="region of interest" description="Disordered" evidence="1">
    <location>
        <begin position="72"/>
        <end position="115"/>
    </location>
</feature>
<feature type="compositionally biased region" description="Low complexity" evidence="1">
    <location>
        <begin position="72"/>
        <end position="104"/>
    </location>
</feature>
<feature type="region of interest" description="Disordered" evidence="1">
    <location>
        <begin position="1"/>
        <end position="29"/>
    </location>
</feature>
<evidence type="ECO:0000313" key="2">
    <source>
        <dbReference type="EMBL" id="KAJ6217936.1"/>
    </source>
</evidence>
<evidence type="ECO:0000256" key="1">
    <source>
        <dbReference type="SAM" id="MobiDB-lite"/>
    </source>
</evidence>
<accession>A0A9Q0M2E0</accession>